<dbReference type="AlphaFoldDB" id="A0A8J8KC54"/>
<dbReference type="Pfam" id="PF01381">
    <property type="entry name" value="HTH_3"/>
    <property type="match status" value="1"/>
</dbReference>
<evidence type="ECO:0000313" key="3">
    <source>
        <dbReference type="Proteomes" id="UP000625804"/>
    </source>
</evidence>
<dbReference type="Proteomes" id="UP000625804">
    <property type="component" value="Unassembled WGS sequence"/>
</dbReference>
<sequence>MKPETFKAIRYEKNKTQAEFAKELGISKSMVEKIESGFVKVTPRVRMKIAKVFDITDEFIENLEKADKLSKL</sequence>
<accession>A0A8J8KC54</accession>
<dbReference type="InterPro" id="IPR010982">
    <property type="entry name" value="Lambda_DNA-bd_dom_sf"/>
</dbReference>
<evidence type="ECO:0000259" key="1">
    <source>
        <dbReference type="PROSITE" id="PS50943"/>
    </source>
</evidence>
<feature type="domain" description="HTH cro/C1-type" evidence="1">
    <location>
        <begin position="6"/>
        <end position="59"/>
    </location>
</feature>
<protein>
    <submittedName>
        <fullName evidence="2">Helix-turn-helix transcriptional regulator</fullName>
    </submittedName>
</protein>
<dbReference type="SUPFAM" id="SSF47413">
    <property type="entry name" value="lambda repressor-like DNA-binding domains"/>
    <property type="match status" value="1"/>
</dbReference>
<dbReference type="SMART" id="SM00530">
    <property type="entry name" value="HTH_XRE"/>
    <property type="match status" value="1"/>
</dbReference>
<reference evidence="2" key="1">
    <citation type="submission" date="2020-06" db="EMBL/GenBank/DDBJ databases">
        <title>A novel thermopfilic bacterium from Erzurum, Turkey.</title>
        <authorList>
            <person name="Adiguzel A."/>
            <person name="Ay H."/>
            <person name="Baltaci M.O."/>
        </authorList>
    </citation>
    <scope>NUCLEOTIDE SEQUENCE</scope>
    <source>
        <strain evidence="2">P2</strain>
    </source>
</reference>
<evidence type="ECO:0000313" key="2">
    <source>
        <dbReference type="EMBL" id="NSL51713.1"/>
    </source>
</evidence>
<dbReference type="PROSITE" id="PS50943">
    <property type="entry name" value="HTH_CROC1"/>
    <property type="match status" value="1"/>
</dbReference>
<organism evidence="2 3">
    <name type="scientific">Calidifontibacillus erzurumensis</name>
    <dbReference type="NCBI Taxonomy" id="2741433"/>
    <lineage>
        <taxon>Bacteria</taxon>
        <taxon>Bacillati</taxon>
        <taxon>Bacillota</taxon>
        <taxon>Bacilli</taxon>
        <taxon>Bacillales</taxon>
        <taxon>Bacillaceae</taxon>
        <taxon>Calidifontibacillus/Schinkia group</taxon>
        <taxon>Calidifontibacillus</taxon>
    </lineage>
</organism>
<proteinExistence type="predicted"/>
<gene>
    <name evidence="2" type="ORF">HR057_08015</name>
</gene>
<keyword evidence="3" id="KW-1185">Reference proteome</keyword>
<dbReference type="EMBL" id="JABTTE010000008">
    <property type="protein sequence ID" value="NSL51713.1"/>
    <property type="molecule type" value="Genomic_DNA"/>
</dbReference>
<dbReference type="InterPro" id="IPR001387">
    <property type="entry name" value="Cro/C1-type_HTH"/>
</dbReference>
<comment type="caution">
    <text evidence="2">The sequence shown here is derived from an EMBL/GenBank/DDBJ whole genome shotgun (WGS) entry which is preliminary data.</text>
</comment>
<dbReference type="RefSeq" id="WP_173730914.1">
    <property type="nucleotide sequence ID" value="NZ_JABTTE010000008.1"/>
</dbReference>
<dbReference type="CDD" id="cd00093">
    <property type="entry name" value="HTH_XRE"/>
    <property type="match status" value="1"/>
</dbReference>
<name>A0A8J8KC54_9BACI</name>
<dbReference type="GO" id="GO:0003677">
    <property type="term" value="F:DNA binding"/>
    <property type="evidence" value="ECO:0007669"/>
    <property type="project" value="InterPro"/>
</dbReference>
<dbReference type="Gene3D" id="1.10.260.40">
    <property type="entry name" value="lambda repressor-like DNA-binding domains"/>
    <property type="match status" value="1"/>
</dbReference>